<dbReference type="Proteomes" id="UP000319801">
    <property type="component" value="Unassembled WGS sequence"/>
</dbReference>
<comment type="caution">
    <text evidence="2">The sequence shown here is derived from an EMBL/GenBank/DDBJ whole genome shotgun (WGS) entry which is preliminary data.</text>
</comment>
<evidence type="ECO:0000313" key="3">
    <source>
        <dbReference type="Proteomes" id="UP000319801"/>
    </source>
</evidence>
<dbReference type="EMBL" id="VCAZ01000262">
    <property type="protein sequence ID" value="TTP91407.1"/>
    <property type="molecule type" value="Genomic_DNA"/>
</dbReference>
<dbReference type="AlphaFoldDB" id="A0A556VUD1"/>
<feature type="region of interest" description="Disordered" evidence="1">
    <location>
        <begin position="1"/>
        <end position="25"/>
    </location>
</feature>
<reference evidence="2 3" key="1">
    <citation type="journal article" date="2019" name="Genome Biol. Evol.">
        <title>Whole-Genome Sequencing of the Giant Devil Catfish, Bagarius yarrelli.</title>
        <authorList>
            <person name="Jiang W."/>
            <person name="Lv Y."/>
            <person name="Cheng L."/>
            <person name="Yang K."/>
            <person name="Chao B."/>
            <person name="Wang X."/>
            <person name="Li Y."/>
            <person name="Pan X."/>
            <person name="You X."/>
            <person name="Zhang Y."/>
            <person name="Yang J."/>
            <person name="Li J."/>
            <person name="Zhang X."/>
            <person name="Liu S."/>
            <person name="Sun C."/>
            <person name="Yang J."/>
            <person name="Shi Q."/>
        </authorList>
    </citation>
    <scope>NUCLEOTIDE SEQUENCE [LARGE SCALE GENOMIC DNA]</scope>
    <source>
        <strain evidence="2">JWS20170419001</strain>
        <tissue evidence="2">Muscle</tissue>
    </source>
</reference>
<evidence type="ECO:0000256" key="1">
    <source>
        <dbReference type="SAM" id="MobiDB-lite"/>
    </source>
</evidence>
<gene>
    <name evidence="2" type="ORF">Baya_16101</name>
</gene>
<keyword evidence="3" id="KW-1185">Reference proteome</keyword>
<name>A0A556VUD1_BAGYA</name>
<evidence type="ECO:0000313" key="2">
    <source>
        <dbReference type="EMBL" id="TTP91407.1"/>
    </source>
</evidence>
<sequence>MAVLPGDECGNGLWRKATQKRSSTELVRGPDILQERMKLPLMTEGYGTTELRTTDGVMQMEGGVQVNNSKVFVTFFTYPIVRMAGFVIQDYVLESFYIIKIHLL</sequence>
<accession>A0A556VUD1</accession>
<protein>
    <submittedName>
        <fullName evidence="2">Uncharacterized protein</fullName>
    </submittedName>
</protein>
<proteinExistence type="predicted"/>
<organism evidence="2 3">
    <name type="scientific">Bagarius yarrelli</name>
    <name type="common">Goonch</name>
    <name type="synonym">Bagrus yarrelli</name>
    <dbReference type="NCBI Taxonomy" id="175774"/>
    <lineage>
        <taxon>Eukaryota</taxon>
        <taxon>Metazoa</taxon>
        <taxon>Chordata</taxon>
        <taxon>Craniata</taxon>
        <taxon>Vertebrata</taxon>
        <taxon>Euteleostomi</taxon>
        <taxon>Actinopterygii</taxon>
        <taxon>Neopterygii</taxon>
        <taxon>Teleostei</taxon>
        <taxon>Ostariophysi</taxon>
        <taxon>Siluriformes</taxon>
        <taxon>Sisoridae</taxon>
        <taxon>Sisorinae</taxon>
        <taxon>Bagarius</taxon>
    </lineage>
</organism>